<keyword evidence="4 7" id="KW-0812">Transmembrane</keyword>
<feature type="transmembrane region" description="Helical" evidence="7">
    <location>
        <begin position="12"/>
        <end position="36"/>
    </location>
</feature>
<dbReference type="PANTHER" id="PTHR23513">
    <property type="entry name" value="INTEGRAL MEMBRANE EFFLUX PROTEIN-RELATED"/>
    <property type="match status" value="1"/>
</dbReference>
<evidence type="ECO:0000256" key="5">
    <source>
        <dbReference type="ARBA" id="ARBA00022989"/>
    </source>
</evidence>
<comment type="subcellular location">
    <subcellularLocation>
        <location evidence="1">Cell membrane</location>
        <topology evidence="1">Multi-pass membrane protein</topology>
    </subcellularLocation>
</comment>
<keyword evidence="3" id="KW-1003">Cell membrane</keyword>
<name>A0A099ICY7_CLOIN</name>
<protein>
    <submittedName>
        <fullName evidence="8">MFS transporter</fullName>
    </submittedName>
</protein>
<dbReference type="AlphaFoldDB" id="A0A099ICY7"/>
<feature type="transmembrane region" description="Helical" evidence="7">
    <location>
        <begin position="42"/>
        <end position="63"/>
    </location>
</feature>
<evidence type="ECO:0000313" key="8">
    <source>
        <dbReference type="EMBL" id="KGJ55027.1"/>
    </source>
</evidence>
<dbReference type="InterPro" id="IPR010290">
    <property type="entry name" value="TM_effector"/>
</dbReference>
<keyword evidence="5 7" id="KW-1133">Transmembrane helix</keyword>
<sequence>MKKTLWSHDFIIITLGTLISAIGSTAMSFALSLVVFDHTSSTLMTGIFTAISLMPTVLIPILAAPLVDGSCRKRLIVMLDSGNGILYLLFAAFLLMQEFSYAGYLIFSLLTASFGAIYSLAYSSLYPDLIPKGFAQKGYSVSSLIYPSVTALFTPVASLLYVHLGIAWICAMEGILLLTAALFEARIRYQETIGKRVFTLQKYKADLMDGFRYLKKEKGIRSIYGYMAVTNASAEGINLVTMAMFQSSPILTTTMYAFLTTADTIGRMAGGLMHYVLHIPAKKRYRVAVSVYAVYESLDMVFLFLPYPLMVVNRFTCGFLGINSLNIREASTQNYLPSHMRARVNALFQVLVALIMMASRFSAGVIAQYVSYPLTALLFASFSMLAIFLLIIRNRKQVSKIYNQEL</sequence>
<dbReference type="Proteomes" id="UP000030008">
    <property type="component" value="Unassembled WGS sequence"/>
</dbReference>
<feature type="transmembrane region" description="Helical" evidence="7">
    <location>
        <begin position="166"/>
        <end position="185"/>
    </location>
</feature>
<dbReference type="GO" id="GO:0005886">
    <property type="term" value="C:plasma membrane"/>
    <property type="evidence" value="ECO:0007669"/>
    <property type="project" value="UniProtKB-SubCell"/>
</dbReference>
<evidence type="ECO:0000256" key="3">
    <source>
        <dbReference type="ARBA" id="ARBA00022475"/>
    </source>
</evidence>
<feature type="transmembrane region" description="Helical" evidence="7">
    <location>
        <begin position="75"/>
        <end position="95"/>
    </location>
</feature>
<feature type="transmembrane region" description="Helical" evidence="7">
    <location>
        <begin position="304"/>
        <end position="325"/>
    </location>
</feature>
<dbReference type="PANTHER" id="PTHR23513:SF6">
    <property type="entry name" value="MAJOR FACILITATOR SUPERFAMILY ASSOCIATED DOMAIN-CONTAINING PROTEIN"/>
    <property type="match status" value="1"/>
</dbReference>
<evidence type="ECO:0000256" key="6">
    <source>
        <dbReference type="ARBA" id="ARBA00023136"/>
    </source>
</evidence>
<evidence type="ECO:0000256" key="1">
    <source>
        <dbReference type="ARBA" id="ARBA00004651"/>
    </source>
</evidence>
<dbReference type="RefSeq" id="WP_044903321.1">
    <property type="nucleotide sequence ID" value="NZ_CP022722.1"/>
</dbReference>
<dbReference type="InterPro" id="IPR036259">
    <property type="entry name" value="MFS_trans_sf"/>
</dbReference>
<proteinExistence type="predicted"/>
<dbReference type="Pfam" id="PF05977">
    <property type="entry name" value="MFS_3"/>
    <property type="match status" value="1"/>
</dbReference>
<dbReference type="EMBL" id="JQIF01000001">
    <property type="protein sequence ID" value="KGJ55027.1"/>
    <property type="molecule type" value="Genomic_DNA"/>
</dbReference>
<feature type="transmembrane region" description="Helical" evidence="7">
    <location>
        <begin position="143"/>
        <end position="160"/>
    </location>
</feature>
<accession>A0A099ICY7</accession>
<evidence type="ECO:0000256" key="4">
    <source>
        <dbReference type="ARBA" id="ARBA00022692"/>
    </source>
</evidence>
<keyword evidence="2" id="KW-0813">Transport</keyword>
<organism evidence="8 9">
    <name type="scientific">Clostridium innocuum</name>
    <dbReference type="NCBI Taxonomy" id="1522"/>
    <lineage>
        <taxon>Bacteria</taxon>
        <taxon>Bacillati</taxon>
        <taxon>Bacillota</taxon>
        <taxon>Clostridia</taxon>
        <taxon>Eubacteriales</taxon>
        <taxon>Clostridiaceae</taxon>
        <taxon>Clostridium</taxon>
    </lineage>
</organism>
<comment type="caution">
    <text evidence="8">The sequence shown here is derived from an EMBL/GenBank/DDBJ whole genome shotgun (WGS) entry which is preliminary data.</text>
</comment>
<dbReference type="Gene3D" id="1.20.1250.20">
    <property type="entry name" value="MFS general substrate transporter like domains"/>
    <property type="match status" value="1"/>
</dbReference>
<dbReference type="CDD" id="cd06173">
    <property type="entry name" value="MFS_MefA_like"/>
    <property type="match status" value="1"/>
</dbReference>
<dbReference type="SUPFAM" id="SSF103473">
    <property type="entry name" value="MFS general substrate transporter"/>
    <property type="match status" value="1"/>
</dbReference>
<feature type="transmembrane region" description="Helical" evidence="7">
    <location>
        <begin position="223"/>
        <end position="245"/>
    </location>
</feature>
<gene>
    <name evidence="8" type="ORF">CIAN88_00165</name>
</gene>
<reference evidence="8 9" key="1">
    <citation type="submission" date="2014-08" db="EMBL/GenBank/DDBJ databases">
        <title>Clostridium innocuum, an unnegligible vancomycin-resistant pathogen causing extra-intestinal infections.</title>
        <authorList>
            <person name="Feng Y."/>
            <person name="Chiu C.-H."/>
        </authorList>
    </citation>
    <scope>NUCLEOTIDE SEQUENCE [LARGE SCALE GENOMIC DNA]</scope>
    <source>
        <strain evidence="8 9">AN88</strain>
    </source>
</reference>
<evidence type="ECO:0000256" key="2">
    <source>
        <dbReference type="ARBA" id="ARBA00022448"/>
    </source>
</evidence>
<feature type="transmembrane region" description="Helical" evidence="7">
    <location>
        <begin position="101"/>
        <end position="122"/>
    </location>
</feature>
<evidence type="ECO:0000256" key="7">
    <source>
        <dbReference type="SAM" id="Phobius"/>
    </source>
</evidence>
<feature type="transmembrane region" description="Helical" evidence="7">
    <location>
        <begin position="346"/>
        <end position="366"/>
    </location>
</feature>
<evidence type="ECO:0000313" key="9">
    <source>
        <dbReference type="Proteomes" id="UP000030008"/>
    </source>
</evidence>
<feature type="transmembrane region" description="Helical" evidence="7">
    <location>
        <begin position="372"/>
        <end position="392"/>
    </location>
</feature>
<keyword evidence="6 7" id="KW-0472">Membrane</keyword>